<feature type="transmembrane region" description="Helical" evidence="6">
    <location>
        <begin position="102"/>
        <end position="123"/>
    </location>
</feature>
<feature type="transmembrane region" description="Helical" evidence="6">
    <location>
        <begin position="201"/>
        <end position="223"/>
    </location>
</feature>
<evidence type="ECO:0000256" key="4">
    <source>
        <dbReference type="ARBA" id="ARBA00022989"/>
    </source>
</evidence>
<protein>
    <recommendedName>
        <fullName evidence="6">Protein DETOXIFICATION</fullName>
    </recommendedName>
    <alternativeName>
        <fullName evidence="6">Multidrug and toxic compound extrusion protein</fullName>
    </alternativeName>
</protein>
<keyword evidence="8" id="KW-1185">Reference proteome</keyword>
<dbReference type="STRING" id="2094558.A0A314Y1S4"/>
<comment type="subcellular location">
    <subcellularLocation>
        <location evidence="1">Membrane</location>
        <topology evidence="1">Multi-pass membrane protein</topology>
    </subcellularLocation>
</comment>
<feature type="transmembrane region" description="Helical" evidence="6">
    <location>
        <begin position="449"/>
        <end position="469"/>
    </location>
</feature>
<dbReference type="AlphaFoldDB" id="A0A314Y1S4"/>
<feature type="transmembrane region" description="Helical" evidence="6">
    <location>
        <begin position="344"/>
        <end position="363"/>
    </location>
</feature>
<feature type="transmembrane region" description="Helical" evidence="6">
    <location>
        <begin position="302"/>
        <end position="324"/>
    </location>
</feature>
<evidence type="ECO:0000313" key="7">
    <source>
        <dbReference type="EMBL" id="PQQ00223.1"/>
    </source>
</evidence>
<dbReference type="Proteomes" id="UP000250321">
    <property type="component" value="Unassembled WGS sequence"/>
</dbReference>
<keyword evidence="5 6" id="KW-0472">Membrane</keyword>
<sequence length="540" mass="59657">MVDAAEQSRKYPTMPEVVEELKRTTDIGFPIAAMSLVGYLKNMVLVVCMGRLGSVELAGGALAIGFTNITGYSVLSGLAMGMEPLCSQAFGSQNFSMAFLTLKRTILLLLLTSLPIALLWVNLEPLMLLLHQNPDITRIASLYCQFAIPDLLANSLLHPIRIFLRSQSTTWPLMWCTLLAIVLHLPLTIFLTFTLSLGVKGIAISTSLSNFITLFFFLGYMVYAHVLKERKYCWLLSTTNSEPAPILSQPLLPKNLVPTALGADQWRMLIRLAIQSCLAVCLEWWWYEFMTLLAGYLHKPHIALATSAIVIQTTSLMYTLPASLSASVSTRVGNELGAGQPKKARLAAVVAVGISLVSSLLGLSLTTLGRETWGRIFTEDGEVLELTMAVLPIIGLCELANCPQTTSCGILRGSARPGIGAWINFYSFYMVGAPVAIVMAFVWRLGFQGLCYGLLAAQITCVISILTVVHKTDWEREWLKSREFVGKSNNRVASFPHADETVKCEEGTLQNYKILKCEREFVENQTVVLNVKRLAPCWRF</sequence>
<proteinExistence type="inferred from homology"/>
<dbReference type="InterPro" id="IPR045069">
    <property type="entry name" value="MATE_euk"/>
</dbReference>
<dbReference type="GO" id="GO:0015297">
    <property type="term" value="F:antiporter activity"/>
    <property type="evidence" value="ECO:0007669"/>
    <property type="project" value="InterPro"/>
</dbReference>
<evidence type="ECO:0000256" key="3">
    <source>
        <dbReference type="ARBA" id="ARBA00022692"/>
    </source>
</evidence>
<dbReference type="InterPro" id="IPR002528">
    <property type="entry name" value="MATE_fam"/>
</dbReference>
<evidence type="ECO:0000313" key="8">
    <source>
        <dbReference type="Proteomes" id="UP000250321"/>
    </source>
</evidence>
<dbReference type="Pfam" id="PF01554">
    <property type="entry name" value="MatE"/>
    <property type="match status" value="2"/>
</dbReference>
<dbReference type="EMBL" id="PJQY01001728">
    <property type="protein sequence ID" value="PQQ00223.1"/>
    <property type="molecule type" value="Genomic_DNA"/>
</dbReference>
<feature type="transmembrane region" description="Helical" evidence="6">
    <location>
        <begin position="27"/>
        <end position="49"/>
    </location>
</feature>
<evidence type="ECO:0000256" key="2">
    <source>
        <dbReference type="ARBA" id="ARBA00010199"/>
    </source>
</evidence>
<organism evidence="7 8">
    <name type="scientific">Prunus yedoensis var. nudiflora</name>
    <dbReference type="NCBI Taxonomy" id="2094558"/>
    <lineage>
        <taxon>Eukaryota</taxon>
        <taxon>Viridiplantae</taxon>
        <taxon>Streptophyta</taxon>
        <taxon>Embryophyta</taxon>
        <taxon>Tracheophyta</taxon>
        <taxon>Spermatophyta</taxon>
        <taxon>Magnoliopsida</taxon>
        <taxon>eudicotyledons</taxon>
        <taxon>Gunneridae</taxon>
        <taxon>Pentapetalae</taxon>
        <taxon>rosids</taxon>
        <taxon>fabids</taxon>
        <taxon>Rosales</taxon>
        <taxon>Rosaceae</taxon>
        <taxon>Amygdaloideae</taxon>
        <taxon>Amygdaleae</taxon>
        <taxon>Prunus</taxon>
    </lineage>
</organism>
<comment type="caution">
    <text evidence="7">The sequence shown here is derived from an EMBL/GenBank/DDBJ whole genome shotgun (WGS) entry which is preliminary data.</text>
</comment>
<gene>
    <name evidence="7" type="ORF">Pyn_26567</name>
</gene>
<keyword evidence="4 6" id="KW-1133">Transmembrane helix</keyword>
<feature type="transmembrane region" description="Helical" evidence="6">
    <location>
        <begin position="268"/>
        <end position="287"/>
    </location>
</feature>
<feature type="transmembrane region" description="Helical" evidence="6">
    <location>
        <begin position="61"/>
        <end position="82"/>
    </location>
</feature>
<dbReference type="PANTHER" id="PTHR11206">
    <property type="entry name" value="MULTIDRUG RESISTANCE PROTEIN"/>
    <property type="match status" value="1"/>
</dbReference>
<feature type="transmembrane region" description="Helical" evidence="6">
    <location>
        <begin position="423"/>
        <end position="443"/>
    </location>
</feature>
<dbReference type="GO" id="GO:0042910">
    <property type="term" value="F:xenobiotic transmembrane transporter activity"/>
    <property type="evidence" value="ECO:0007669"/>
    <property type="project" value="InterPro"/>
</dbReference>
<feature type="transmembrane region" description="Helical" evidence="6">
    <location>
        <begin position="383"/>
        <end position="402"/>
    </location>
</feature>
<reference evidence="7 8" key="1">
    <citation type="submission" date="2018-02" db="EMBL/GenBank/DDBJ databases">
        <title>Draft genome of wild Prunus yedoensis var. nudiflora.</title>
        <authorList>
            <person name="Baek S."/>
            <person name="Kim J.-H."/>
            <person name="Choi K."/>
            <person name="Kim G.-B."/>
            <person name="Cho A."/>
            <person name="Jang H."/>
            <person name="Shin C.-H."/>
            <person name="Yu H.-J."/>
            <person name="Mun J.-H."/>
        </authorList>
    </citation>
    <scope>NUCLEOTIDE SEQUENCE [LARGE SCALE GENOMIC DNA]</scope>
    <source>
        <strain evidence="8">cv. Jeju island</strain>
        <tissue evidence="7">Leaf</tissue>
    </source>
</reference>
<evidence type="ECO:0000256" key="5">
    <source>
        <dbReference type="ARBA" id="ARBA00023136"/>
    </source>
</evidence>
<evidence type="ECO:0000256" key="6">
    <source>
        <dbReference type="RuleBase" id="RU004914"/>
    </source>
</evidence>
<dbReference type="CDD" id="cd13132">
    <property type="entry name" value="MATE_eukaryotic"/>
    <property type="match status" value="1"/>
</dbReference>
<name>A0A314Y1S4_PRUYE</name>
<dbReference type="GO" id="GO:0016020">
    <property type="term" value="C:membrane"/>
    <property type="evidence" value="ECO:0007669"/>
    <property type="project" value="UniProtKB-SubCell"/>
</dbReference>
<dbReference type="OrthoDB" id="2126698at2759"/>
<keyword evidence="3 6" id="KW-0812">Transmembrane</keyword>
<comment type="similarity">
    <text evidence="2 6">Belongs to the multi antimicrobial extrusion (MATE) (TC 2.A.66.1) family.</text>
</comment>
<evidence type="ECO:0000256" key="1">
    <source>
        <dbReference type="ARBA" id="ARBA00004141"/>
    </source>
</evidence>
<dbReference type="GO" id="GO:1990961">
    <property type="term" value="P:xenobiotic detoxification by transmembrane export across the plasma membrane"/>
    <property type="evidence" value="ECO:0007669"/>
    <property type="project" value="InterPro"/>
</dbReference>
<accession>A0A314Y1S4</accession>
<feature type="transmembrane region" description="Helical" evidence="6">
    <location>
        <begin position="171"/>
        <end position="195"/>
    </location>
</feature>